<protein>
    <submittedName>
        <fullName evidence="1">Uncharacterized protein</fullName>
    </submittedName>
</protein>
<comment type="caution">
    <text evidence="1">The sequence shown here is derived from an EMBL/GenBank/DDBJ whole genome shotgun (WGS) entry which is preliminary data.</text>
</comment>
<dbReference type="OrthoDB" id="344452at2"/>
<evidence type="ECO:0000313" key="2">
    <source>
        <dbReference type="Proteomes" id="UP000297891"/>
    </source>
</evidence>
<gene>
    <name evidence="1" type="ORF">EHQ30_14455</name>
</gene>
<sequence length="209" mass="24803">MQTERESVLTQKEKLFLLTKFVEDHPEAEIQDFYKWLYYGEFGMEESSLIMTGKQSVPELHVVLSEIKKEESETKESELIWEPMGLAARFVKVYLTKYYHTDCPVKRLVNLLERSPAFRGARMSFKLDWNLLKETVLELRPELTRRDFINFEERINFHQLPALPYTDGYAEKNPFAYRVVSQKLFFDYFPEFEDNSVFHPFSGNESIIG</sequence>
<dbReference type="AlphaFoldDB" id="A0A2M9Y2Y4"/>
<reference evidence="1" key="1">
    <citation type="journal article" date="2019" name="PLoS Negl. Trop. Dis.">
        <title>Revisiting the worldwide diversity of Leptospira species in the environment.</title>
        <authorList>
            <person name="Vincent A.T."/>
            <person name="Schiettekatte O."/>
            <person name="Bourhy P."/>
            <person name="Veyrier F.J."/>
            <person name="Picardeau M."/>
        </authorList>
    </citation>
    <scope>NUCLEOTIDE SEQUENCE [LARGE SCALE GENOMIC DNA]</scope>
    <source>
        <strain evidence="1">201800277</strain>
    </source>
</reference>
<keyword evidence="2" id="KW-1185">Reference proteome</keyword>
<name>A0A2M9Y2Y4_9LEPT</name>
<dbReference type="EMBL" id="RQFP01000014">
    <property type="protein sequence ID" value="TGK91421.1"/>
    <property type="molecule type" value="Genomic_DNA"/>
</dbReference>
<evidence type="ECO:0000313" key="1">
    <source>
        <dbReference type="EMBL" id="TGK91421.1"/>
    </source>
</evidence>
<accession>A0A2M9Y2Y4</accession>
<organism evidence="1 2">
    <name type="scientific">Leptospira brenneri</name>
    <dbReference type="NCBI Taxonomy" id="2023182"/>
    <lineage>
        <taxon>Bacteria</taxon>
        <taxon>Pseudomonadati</taxon>
        <taxon>Spirochaetota</taxon>
        <taxon>Spirochaetia</taxon>
        <taxon>Leptospirales</taxon>
        <taxon>Leptospiraceae</taxon>
        <taxon>Leptospira</taxon>
    </lineage>
</organism>
<proteinExistence type="predicted"/>
<dbReference type="RefSeq" id="WP_100790310.1">
    <property type="nucleotide sequence ID" value="NZ_NPDQ01000003.1"/>
</dbReference>
<dbReference type="Proteomes" id="UP000297891">
    <property type="component" value="Unassembled WGS sequence"/>
</dbReference>